<accession>A0A0C2IT81</accession>
<proteinExistence type="predicted"/>
<dbReference type="OrthoDB" id="5364312at2759"/>
<comment type="caution">
    <text evidence="2">The sequence shown here is derived from an EMBL/GenBank/DDBJ whole genome shotgun (WGS) entry which is preliminary data.</text>
</comment>
<dbReference type="VEuPathDB" id="FungiDB:SPBR_00621"/>
<feature type="region of interest" description="Disordered" evidence="1">
    <location>
        <begin position="443"/>
        <end position="465"/>
    </location>
</feature>
<evidence type="ECO:0000313" key="3">
    <source>
        <dbReference type="Proteomes" id="UP000031575"/>
    </source>
</evidence>
<dbReference type="HOGENOM" id="CLU_041168_1_0_1"/>
<protein>
    <submittedName>
        <fullName evidence="2">Uncharacterized protein</fullName>
    </submittedName>
</protein>
<feature type="region of interest" description="Disordered" evidence="1">
    <location>
        <begin position="1"/>
        <end position="172"/>
    </location>
</feature>
<name>A0A0C2IT81_9PEZI</name>
<organism evidence="2 3">
    <name type="scientific">Sporothrix brasiliensis 5110</name>
    <dbReference type="NCBI Taxonomy" id="1398154"/>
    <lineage>
        <taxon>Eukaryota</taxon>
        <taxon>Fungi</taxon>
        <taxon>Dikarya</taxon>
        <taxon>Ascomycota</taxon>
        <taxon>Pezizomycotina</taxon>
        <taxon>Sordariomycetes</taxon>
        <taxon>Sordariomycetidae</taxon>
        <taxon>Ophiostomatales</taxon>
        <taxon>Ophiostomataceae</taxon>
        <taxon>Sporothrix</taxon>
    </lineage>
</organism>
<feature type="compositionally biased region" description="Gly residues" evidence="1">
    <location>
        <begin position="154"/>
        <end position="166"/>
    </location>
</feature>
<dbReference type="PANTHER" id="PTHR42111:SF1">
    <property type="entry name" value="YALI0D23727P"/>
    <property type="match status" value="1"/>
</dbReference>
<dbReference type="PANTHER" id="PTHR42111">
    <property type="entry name" value="YALI0D23727P"/>
    <property type="match status" value="1"/>
</dbReference>
<sequence>MSLSGSAPLANTGSSHSQTLAPPFEPIAASSSSSTAHDEQATAVTGSAPNEKKQKKRRSIFGFGKNKVEGAGADTSSSAASAARATSTSPATGASLPPPTLSKSPPPPPPKTGSLSNTGVAPKPPAKDVPARKPTSPILTDNFSPMSASITSSGVGGSTTTGGSNYGGYYVLPPSSPGRSIAALSSSPRMSSPAGSQIFERDVQENNSVLMPGSPAIPSHITTENFIPPVLDASSEAITDGHLDPDTVEIITHAHHQPAGLAVAGGGGGSGGGGVNSSAASGTFAWVDDVASSIVSDKDDNASNYGSFDTTDVRRLSFISFADVVQAEHQQQQQQQATAGPGSLVGLTSLAALSGAINRSPSPMRSPTTTDRFGTSPPASKSGSVKNLDLSPQRNPSAAPSKTLGSPTRSPKISAISTGSGSALLQVAGGGNGAGEISVETMSQALRRTGSGDLSGVRSMPQSPI</sequence>
<feature type="compositionally biased region" description="Polar residues" evidence="1">
    <location>
        <begin position="1"/>
        <end position="20"/>
    </location>
</feature>
<feature type="compositionally biased region" description="Low complexity" evidence="1">
    <location>
        <begin position="70"/>
        <end position="95"/>
    </location>
</feature>
<dbReference type="EMBL" id="AWTV01000008">
    <property type="protein sequence ID" value="KIH90055.1"/>
    <property type="molecule type" value="Genomic_DNA"/>
</dbReference>
<feature type="compositionally biased region" description="Pro residues" evidence="1">
    <location>
        <begin position="96"/>
        <end position="111"/>
    </location>
</feature>
<dbReference type="Proteomes" id="UP000031575">
    <property type="component" value="Unassembled WGS sequence"/>
</dbReference>
<evidence type="ECO:0000313" key="2">
    <source>
        <dbReference type="EMBL" id="KIH90055.1"/>
    </source>
</evidence>
<dbReference type="AlphaFoldDB" id="A0A0C2IT81"/>
<feature type="compositionally biased region" description="Polar residues" evidence="1">
    <location>
        <begin position="357"/>
        <end position="419"/>
    </location>
</feature>
<dbReference type="RefSeq" id="XP_040618065.1">
    <property type="nucleotide sequence ID" value="XM_040758940.1"/>
</dbReference>
<dbReference type="GeneID" id="63673861"/>
<feature type="compositionally biased region" description="Polar residues" evidence="1">
    <location>
        <begin position="137"/>
        <end position="150"/>
    </location>
</feature>
<feature type="region of interest" description="Disordered" evidence="1">
    <location>
        <begin position="356"/>
        <end position="419"/>
    </location>
</feature>
<reference evidence="2 3" key="1">
    <citation type="journal article" date="2014" name="BMC Genomics">
        <title>Comparative genomics of the major fungal agents of human and animal Sporotrichosis: Sporothrix schenckii and Sporothrix brasiliensis.</title>
        <authorList>
            <person name="Teixeira M.M."/>
            <person name="de Almeida L.G."/>
            <person name="Kubitschek-Barreira P."/>
            <person name="Alves F.L."/>
            <person name="Kioshima E.S."/>
            <person name="Abadio A.K."/>
            <person name="Fernandes L."/>
            <person name="Derengowski L.S."/>
            <person name="Ferreira K.S."/>
            <person name="Souza R.C."/>
            <person name="Ruiz J.C."/>
            <person name="de Andrade N.C."/>
            <person name="Paes H.C."/>
            <person name="Nicola A.M."/>
            <person name="Albuquerque P."/>
            <person name="Gerber A.L."/>
            <person name="Martins V.P."/>
            <person name="Peconick L.D."/>
            <person name="Neto A.V."/>
            <person name="Chaucanez C.B."/>
            <person name="Silva P.A."/>
            <person name="Cunha O.L."/>
            <person name="de Oliveira F.F."/>
            <person name="dos Santos T.C."/>
            <person name="Barros A.L."/>
            <person name="Soares M.A."/>
            <person name="de Oliveira L.M."/>
            <person name="Marini M.M."/>
            <person name="Villalobos-Duno H."/>
            <person name="Cunha M.M."/>
            <person name="de Hoog S."/>
            <person name="da Silveira J.F."/>
            <person name="Henrissat B."/>
            <person name="Nino-Vega G.A."/>
            <person name="Cisalpino P.S."/>
            <person name="Mora-Montes H.M."/>
            <person name="Almeida S.R."/>
            <person name="Stajich J.E."/>
            <person name="Lopes-Bezerra L.M."/>
            <person name="Vasconcelos A.T."/>
            <person name="Felipe M.S."/>
        </authorList>
    </citation>
    <scope>NUCLEOTIDE SEQUENCE [LARGE SCALE GENOMIC DNA]</scope>
    <source>
        <strain evidence="2 3">5110</strain>
    </source>
</reference>
<keyword evidence="3" id="KW-1185">Reference proteome</keyword>
<gene>
    <name evidence="2" type="ORF">SPBR_00621</name>
</gene>
<evidence type="ECO:0000256" key="1">
    <source>
        <dbReference type="SAM" id="MobiDB-lite"/>
    </source>
</evidence>